<dbReference type="AlphaFoldDB" id="A0A382I4I4"/>
<accession>A0A382I4I4</accession>
<dbReference type="Gene3D" id="3.90.550.10">
    <property type="entry name" value="Spore Coat Polysaccharide Biosynthesis Protein SpsA, Chain A"/>
    <property type="match status" value="1"/>
</dbReference>
<dbReference type="SUPFAM" id="SSF53448">
    <property type="entry name" value="Nucleotide-diphospho-sugar transferases"/>
    <property type="match status" value="1"/>
</dbReference>
<gene>
    <name evidence="2" type="ORF">METZ01_LOCUS247159</name>
</gene>
<dbReference type="InterPro" id="IPR029044">
    <property type="entry name" value="Nucleotide-diphossugar_trans"/>
</dbReference>
<dbReference type="PANTHER" id="PTHR43685">
    <property type="entry name" value="GLYCOSYLTRANSFERASE"/>
    <property type="match status" value="1"/>
</dbReference>
<sequence>VAVVIPNHSRIAELEEALASVEAQDYPGRVHTYLVYWPRPEIEPLLASLGDGVTAIASVNEAGRNSLATKRNLAIDASSEDLIAFLDDDDLWHPSKLIMQVSEVRSNGDLVAVGAEVVNFSDIPEWRGLKRGVTSIGWYQRHLGHSLCTSSLLMSGPVLRDLRMDERPHWLGVSDYHLKLRLGTRGQLARLRAEVVGYRVGHNAMFASDVRHNFALALSVLAAVGEAGVSPVARRLVAVHVGWAAIWSQIGLGEVSQRAIDRLRESLDGRLFGFLDRLLWRAIVWWWRLTVTWTGPRRFFGRIKRALAERSGH</sequence>
<organism evidence="2">
    <name type="scientific">marine metagenome</name>
    <dbReference type="NCBI Taxonomy" id="408172"/>
    <lineage>
        <taxon>unclassified sequences</taxon>
        <taxon>metagenomes</taxon>
        <taxon>ecological metagenomes</taxon>
    </lineage>
</organism>
<evidence type="ECO:0000259" key="1">
    <source>
        <dbReference type="Pfam" id="PF00535"/>
    </source>
</evidence>
<proteinExistence type="predicted"/>
<name>A0A382I4I4_9ZZZZ</name>
<protein>
    <recommendedName>
        <fullName evidence="1">Glycosyltransferase 2-like domain-containing protein</fullName>
    </recommendedName>
</protein>
<reference evidence="2" key="1">
    <citation type="submission" date="2018-05" db="EMBL/GenBank/DDBJ databases">
        <authorList>
            <person name="Lanie J.A."/>
            <person name="Ng W.-L."/>
            <person name="Kazmierczak K.M."/>
            <person name="Andrzejewski T.M."/>
            <person name="Davidsen T.M."/>
            <person name="Wayne K.J."/>
            <person name="Tettelin H."/>
            <person name="Glass J.I."/>
            <person name="Rusch D."/>
            <person name="Podicherti R."/>
            <person name="Tsui H.-C.T."/>
            <person name="Winkler M.E."/>
        </authorList>
    </citation>
    <scope>NUCLEOTIDE SEQUENCE</scope>
</reference>
<dbReference type="EMBL" id="UINC01065048">
    <property type="protein sequence ID" value="SVB94305.1"/>
    <property type="molecule type" value="Genomic_DNA"/>
</dbReference>
<dbReference type="Pfam" id="PF00535">
    <property type="entry name" value="Glycos_transf_2"/>
    <property type="match status" value="1"/>
</dbReference>
<feature type="non-terminal residue" evidence="2">
    <location>
        <position position="1"/>
    </location>
</feature>
<dbReference type="CDD" id="cd00761">
    <property type="entry name" value="Glyco_tranf_GTA_type"/>
    <property type="match status" value="1"/>
</dbReference>
<dbReference type="InterPro" id="IPR050834">
    <property type="entry name" value="Glycosyltransf_2"/>
</dbReference>
<evidence type="ECO:0000313" key="2">
    <source>
        <dbReference type="EMBL" id="SVB94305.1"/>
    </source>
</evidence>
<dbReference type="PANTHER" id="PTHR43685:SF11">
    <property type="entry name" value="GLYCOSYLTRANSFERASE TAGX-RELATED"/>
    <property type="match status" value="1"/>
</dbReference>
<dbReference type="InterPro" id="IPR001173">
    <property type="entry name" value="Glyco_trans_2-like"/>
</dbReference>
<feature type="domain" description="Glycosyltransferase 2-like" evidence="1">
    <location>
        <begin position="3"/>
        <end position="132"/>
    </location>
</feature>